<dbReference type="AlphaFoldDB" id="A0AAD2G0U2"/>
<sequence length="592" mass="67443">MMESNDGRGDSKGSKEKSPSLRLAYRSADTRTQPLSHIFIHQGSFETIPETIRIRRIPASLEAVDIPASVLRIHAGNFVKLKSFLRELMFPSETPLLEEIGSKTFFRFTRLTRVIFLGTVRAVSPVRLVIGDSAFESCYRLDTLCLPPTVHTLGAQALANCRILTSVHLPEQLRVLGPRVMKGCVNLESIRIPPHIAKIPYGAFENCRKLGIVEFASSGTLKSIEPQAFSGCKKLPNVSLPASVSVVKRHAFYRCTKLVSVELSETTAFNPSAFSQCLYLVNLKLTTARAALPLSNDIYCLEEVRATTQSDGLLMDCERMQQVYVDGDWNGGDSIIERNKTMSDILVQKLIHRWDDLPIHRLCYYQAHHPPEETARAMQEAQRLIRCQRSHQQQFQPFDEFGLSPFHVLAMSTHPKYPICAQLMRLYSVHVLFAKNPWGMRPATCAFRNPHMDYTTAVQQYIRAIVSVRVPQLKSKNWRMYIYQLLEVISPEEFSIRSLHLVRLQLRLTRSEQIESLAILEHAVWKAKLLEAKDDEFCCKESPTVDDNLSPLAKRKRIEPDSRRNAEDRREACRTFCGSNVIIFRVLPFLEN</sequence>
<dbReference type="InterPro" id="IPR053139">
    <property type="entry name" value="Surface_bspA-like"/>
</dbReference>
<organism evidence="2 3">
    <name type="scientific">Cylindrotheca closterium</name>
    <dbReference type="NCBI Taxonomy" id="2856"/>
    <lineage>
        <taxon>Eukaryota</taxon>
        <taxon>Sar</taxon>
        <taxon>Stramenopiles</taxon>
        <taxon>Ochrophyta</taxon>
        <taxon>Bacillariophyta</taxon>
        <taxon>Bacillariophyceae</taxon>
        <taxon>Bacillariophycidae</taxon>
        <taxon>Bacillariales</taxon>
        <taxon>Bacillariaceae</taxon>
        <taxon>Cylindrotheca</taxon>
    </lineage>
</organism>
<dbReference type="InterPro" id="IPR026906">
    <property type="entry name" value="LRR_5"/>
</dbReference>
<accession>A0AAD2G0U2</accession>
<dbReference type="InterPro" id="IPR032675">
    <property type="entry name" value="LRR_dom_sf"/>
</dbReference>
<evidence type="ECO:0000313" key="2">
    <source>
        <dbReference type="EMBL" id="CAJ1956493.1"/>
    </source>
</evidence>
<reference evidence="2" key="1">
    <citation type="submission" date="2023-08" db="EMBL/GenBank/DDBJ databases">
        <authorList>
            <person name="Audoor S."/>
            <person name="Bilcke G."/>
        </authorList>
    </citation>
    <scope>NUCLEOTIDE SEQUENCE</scope>
</reference>
<keyword evidence="3" id="KW-1185">Reference proteome</keyword>
<feature type="region of interest" description="Disordered" evidence="1">
    <location>
        <begin position="1"/>
        <end position="21"/>
    </location>
</feature>
<protein>
    <submittedName>
        <fullName evidence="2">Uncharacterized protein</fullName>
    </submittedName>
</protein>
<proteinExistence type="predicted"/>
<evidence type="ECO:0000313" key="3">
    <source>
        <dbReference type="Proteomes" id="UP001295423"/>
    </source>
</evidence>
<evidence type="ECO:0000256" key="1">
    <source>
        <dbReference type="SAM" id="MobiDB-lite"/>
    </source>
</evidence>
<dbReference type="PANTHER" id="PTHR45661:SF3">
    <property type="entry name" value="IG-LIKE DOMAIN-CONTAINING PROTEIN"/>
    <property type="match status" value="1"/>
</dbReference>
<feature type="compositionally biased region" description="Basic and acidic residues" evidence="1">
    <location>
        <begin position="1"/>
        <end position="19"/>
    </location>
</feature>
<dbReference type="Proteomes" id="UP001295423">
    <property type="component" value="Unassembled WGS sequence"/>
</dbReference>
<dbReference type="EMBL" id="CAKOGP040001914">
    <property type="protein sequence ID" value="CAJ1956493.1"/>
    <property type="molecule type" value="Genomic_DNA"/>
</dbReference>
<dbReference type="SUPFAM" id="SSF52058">
    <property type="entry name" value="L domain-like"/>
    <property type="match status" value="1"/>
</dbReference>
<dbReference type="PANTHER" id="PTHR45661">
    <property type="entry name" value="SURFACE ANTIGEN"/>
    <property type="match status" value="1"/>
</dbReference>
<name>A0AAD2G0U2_9STRA</name>
<dbReference type="Pfam" id="PF13306">
    <property type="entry name" value="LRR_5"/>
    <property type="match status" value="3"/>
</dbReference>
<dbReference type="Gene3D" id="3.80.10.10">
    <property type="entry name" value="Ribonuclease Inhibitor"/>
    <property type="match status" value="1"/>
</dbReference>
<comment type="caution">
    <text evidence="2">The sequence shown here is derived from an EMBL/GenBank/DDBJ whole genome shotgun (WGS) entry which is preliminary data.</text>
</comment>
<gene>
    <name evidence="2" type="ORF">CYCCA115_LOCUS16260</name>
</gene>